<dbReference type="EMBL" id="CP010708">
    <property type="protein sequence ID" value="AUQ96947.1"/>
    <property type="molecule type" value="Genomic_DNA"/>
</dbReference>
<dbReference type="Gene3D" id="3.40.50.2300">
    <property type="match status" value="1"/>
</dbReference>
<evidence type="ECO:0000313" key="4">
    <source>
        <dbReference type="EMBL" id="AUQ96947.1"/>
    </source>
</evidence>
<dbReference type="PANTHER" id="PTHR44591">
    <property type="entry name" value="STRESS RESPONSE REGULATOR PROTEIN 1"/>
    <property type="match status" value="1"/>
</dbReference>
<reference evidence="4 5" key="1">
    <citation type="journal article" date="2017" name="Genome Biol. Evol.">
        <title>Trajectories and Drivers of Genome Evolution in Surface-Associated Marine Phaeobacter.</title>
        <authorList>
            <person name="Freese H.M."/>
            <person name="Sikorski J."/>
            <person name="Bunk B."/>
            <person name="Scheuner C."/>
            <person name="Meier-Kolthoff J.P."/>
            <person name="Sproer C."/>
            <person name="Gram L."/>
            <person name="Overmann J."/>
        </authorList>
    </citation>
    <scope>NUCLEOTIDE SEQUENCE [LARGE SCALE GENOMIC DNA]</scope>
    <source>
        <strain evidence="4 5">P66</strain>
    </source>
</reference>
<proteinExistence type="predicted"/>
<dbReference type="Proteomes" id="UP000236536">
    <property type="component" value="Plasmid pP66_c"/>
</dbReference>
<evidence type="ECO:0000313" key="5">
    <source>
        <dbReference type="Proteomes" id="UP000236536"/>
    </source>
</evidence>
<accession>A0ABN5GTY7</accession>
<evidence type="ECO:0000256" key="1">
    <source>
        <dbReference type="ARBA" id="ARBA00022553"/>
    </source>
</evidence>
<dbReference type="SUPFAM" id="SSF52172">
    <property type="entry name" value="CheY-like"/>
    <property type="match status" value="1"/>
</dbReference>
<keyword evidence="5" id="KW-1185">Reference proteome</keyword>
<dbReference type="PROSITE" id="PS50110">
    <property type="entry name" value="RESPONSE_REGULATORY"/>
    <property type="match status" value="1"/>
</dbReference>
<name>A0ABN5GTY7_9RHOB</name>
<dbReference type="SMART" id="SM00448">
    <property type="entry name" value="REC"/>
    <property type="match status" value="1"/>
</dbReference>
<evidence type="ECO:0000256" key="2">
    <source>
        <dbReference type="PROSITE-ProRule" id="PRU00169"/>
    </source>
</evidence>
<dbReference type="GeneID" id="57288954"/>
<reference evidence="4 5" key="2">
    <citation type="journal article" date="2017" name="Int. J. Syst. Evol. Microbiol.">
        <title>Adaptation of Surface-Associated Bacteria to the Open Ocean: A Genomically Distinct Subpopulation of Phaeobacter gallaeciensis Colonizes Pacific Mesozooplankton.</title>
        <authorList>
            <person name="Freese H.M."/>
            <person name="Methner A."/>
            <person name="Overmann J."/>
        </authorList>
    </citation>
    <scope>NUCLEOTIDE SEQUENCE [LARGE SCALE GENOMIC DNA]</scope>
    <source>
        <strain evidence="4 5">P66</strain>
    </source>
</reference>
<dbReference type="Pfam" id="PF00072">
    <property type="entry name" value="Response_reg"/>
    <property type="match status" value="1"/>
</dbReference>
<dbReference type="PANTHER" id="PTHR44591:SF3">
    <property type="entry name" value="RESPONSE REGULATORY DOMAIN-CONTAINING PROTEIN"/>
    <property type="match status" value="1"/>
</dbReference>
<dbReference type="RefSeq" id="WP_040180991.1">
    <property type="nucleotide sequence ID" value="NZ_CP010602.1"/>
</dbReference>
<evidence type="ECO:0000259" key="3">
    <source>
        <dbReference type="PROSITE" id="PS50110"/>
    </source>
</evidence>
<dbReference type="InterPro" id="IPR050595">
    <property type="entry name" value="Bact_response_regulator"/>
</dbReference>
<dbReference type="InterPro" id="IPR001789">
    <property type="entry name" value="Sig_transdc_resp-reg_receiver"/>
</dbReference>
<keyword evidence="4" id="KW-0614">Plasmid</keyword>
<feature type="modified residue" description="4-aspartylphosphate" evidence="2">
    <location>
        <position position="52"/>
    </location>
</feature>
<gene>
    <name evidence="4" type="ORF">PhaeoP66_04221</name>
</gene>
<organism evidence="4 5">
    <name type="scientific">Phaeobacter inhibens</name>
    <dbReference type="NCBI Taxonomy" id="221822"/>
    <lineage>
        <taxon>Bacteria</taxon>
        <taxon>Pseudomonadati</taxon>
        <taxon>Pseudomonadota</taxon>
        <taxon>Alphaproteobacteria</taxon>
        <taxon>Rhodobacterales</taxon>
        <taxon>Roseobacteraceae</taxon>
        <taxon>Phaeobacter</taxon>
    </lineage>
</organism>
<protein>
    <submittedName>
        <fullName evidence="4">Response regulator receiver protein</fullName>
    </submittedName>
</protein>
<feature type="domain" description="Response regulatory" evidence="3">
    <location>
        <begin position="2"/>
        <end position="117"/>
    </location>
</feature>
<geneLocation type="plasmid" evidence="4 5">
    <name>pP66_c</name>
</geneLocation>
<sequence>MRILIVEDELLIAFDLEMALEDAGHQVVGTATTEDKAVELALLHQPDLMIVDLRLKDGGCGRAAVKQVQASQDVEVIFASGNLDPVMRVRLEEFEPVAMLSKPYDSNELVKLVDRAA</sequence>
<keyword evidence="1 2" id="KW-0597">Phosphoprotein</keyword>
<dbReference type="InterPro" id="IPR011006">
    <property type="entry name" value="CheY-like_superfamily"/>
</dbReference>